<accession>A0A1W1YW11</accession>
<dbReference type="PANTHER" id="PTHR22807">
    <property type="entry name" value="NOP2 YEAST -RELATED NOL1/NOP2/FMU SUN DOMAIN-CONTAINING"/>
    <property type="match status" value="1"/>
</dbReference>
<feature type="domain" description="SAM-dependent MTase RsmB/NOP-type" evidence="14">
    <location>
        <begin position="172"/>
        <end position="442"/>
    </location>
</feature>
<keyword evidence="16" id="KW-1185">Reference proteome</keyword>
<dbReference type="InterPro" id="IPR035926">
    <property type="entry name" value="NusB-like_sf"/>
</dbReference>
<dbReference type="InterPro" id="IPR001678">
    <property type="entry name" value="MeTrfase_RsmB-F_NOP2_dom"/>
</dbReference>
<dbReference type="InterPro" id="IPR054728">
    <property type="entry name" value="RsmB-like_ferredoxin"/>
</dbReference>
<dbReference type="SUPFAM" id="SSF53335">
    <property type="entry name" value="S-adenosyl-L-methionine-dependent methyltransferases"/>
    <property type="match status" value="1"/>
</dbReference>
<dbReference type="Pfam" id="PF01029">
    <property type="entry name" value="NusB"/>
    <property type="match status" value="1"/>
</dbReference>
<dbReference type="NCBIfam" id="TIGR00563">
    <property type="entry name" value="rsmB"/>
    <property type="match status" value="1"/>
</dbReference>
<dbReference type="GO" id="GO:0003723">
    <property type="term" value="F:RNA binding"/>
    <property type="evidence" value="ECO:0007669"/>
    <property type="project" value="UniProtKB-UniRule"/>
</dbReference>
<evidence type="ECO:0000256" key="12">
    <source>
        <dbReference type="ARBA" id="ARBA00047283"/>
    </source>
</evidence>
<dbReference type="EMBL" id="FWXW01000001">
    <property type="protein sequence ID" value="SMC40303.1"/>
    <property type="molecule type" value="Genomic_DNA"/>
</dbReference>
<feature type="active site" description="Nucleophile" evidence="13">
    <location>
        <position position="383"/>
    </location>
</feature>
<dbReference type="Gene3D" id="3.30.70.1170">
    <property type="entry name" value="Sun protein, domain 3"/>
    <property type="match status" value="1"/>
</dbReference>
<evidence type="ECO:0000256" key="2">
    <source>
        <dbReference type="ARBA" id="ARBA00004496"/>
    </source>
</evidence>
<comment type="catalytic activity">
    <reaction evidence="12">
        <text>cytidine(967) in 16S rRNA + S-adenosyl-L-methionine = 5-methylcytidine(967) in 16S rRNA + S-adenosyl-L-homocysteine + H(+)</text>
        <dbReference type="Rhea" id="RHEA:42748"/>
        <dbReference type="Rhea" id="RHEA-COMP:10219"/>
        <dbReference type="Rhea" id="RHEA-COMP:10220"/>
        <dbReference type="ChEBI" id="CHEBI:15378"/>
        <dbReference type="ChEBI" id="CHEBI:57856"/>
        <dbReference type="ChEBI" id="CHEBI:59789"/>
        <dbReference type="ChEBI" id="CHEBI:74483"/>
        <dbReference type="ChEBI" id="CHEBI:82748"/>
        <dbReference type="EC" id="2.1.1.176"/>
    </reaction>
</comment>
<keyword evidence="7 13" id="KW-0808">Transferase</keyword>
<feature type="binding site" evidence="13">
    <location>
        <position position="313"/>
    </location>
    <ligand>
        <name>S-adenosyl-L-methionine</name>
        <dbReference type="ChEBI" id="CHEBI:59789"/>
    </ligand>
</feature>
<protein>
    <recommendedName>
        <fullName evidence="3">16S rRNA (cytosine(967)-C(5))-methyltransferase</fullName>
        <ecNumber evidence="3">2.1.1.176</ecNumber>
    </recommendedName>
    <alternativeName>
        <fullName evidence="10">16S rRNA m5C967 methyltransferase</fullName>
    </alternativeName>
    <alternativeName>
        <fullName evidence="11">rRNA (cytosine-C(5)-)-methyltransferase RsmB</fullName>
    </alternativeName>
</protein>
<dbReference type="InterPro" id="IPR023267">
    <property type="entry name" value="RCMT"/>
</dbReference>
<evidence type="ECO:0000313" key="16">
    <source>
        <dbReference type="Proteomes" id="UP000192790"/>
    </source>
</evidence>
<proteinExistence type="inferred from homology"/>
<evidence type="ECO:0000313" key="15">
    <source>
        <dbReference type="EMBL" id="SMC40303.1"/>
    </source>
</evidence>
<evidence type="ECO:0000256" key="7">
    <source>
        <dbReference type="ARBA" id="ARBA00022679"/>
    </source>
</evidence>
<dbReference type="Pfam" id="PF01189">
    <property type="entry name" value="Methyltr_RsmB-F"/>
    <property type="match status" value="1"/>
</dbReference>
<evidence type="ECO:0000256" key="3">
    <source>
        <dbReference type="ARBA" id="ARBA00012140"/>
    </source>
</evidence>
<sequence>MAEVSARELAYASLAAFRKEGAWSDVYLRKTAPRAELSPRDLALAAQLSYGVLQNRLLLDFWISHFSSVSLKKLEPQVLDILRLGFFQLAMLDRVPQSAAVNESVKLARRHSNPRAAGLVNAVLRAAAGRKDALPLPPREPRETYLSVLYSHPLWYIREMLPVLGPEETEALLGADNAPAPLWIQVNSLKASPEEVAARLEGEGVSAEPHPWLPGCMKLSGAGGLERLSAWREGLFQIQDPASRLAVLAAAPEPGFRVIDGCAAPGGKSFAAAMEMKNRGSILSCDIYPAKLEAIREGAGRLGISVLETALLDASKPEPSLVGSADLVLSDVPCSGMGVIRKKPDIRYKDPDSLKTLPSLQLAILRNLSAYVKPGSVLLYSTCTLRREENEAVVRAFLDEAPGFAPESFRLPGLGEVPGGMLTLWPHRHGTDGFFICRMRKNI</sequence>
<comment type="function">
    <text evidence="1">Specifically methylates the cytosine at position 967 (m5C967) of 16S rRNA.</text>
</comment>
<dbReference type="GO" id="GO:0005737">
    <property type="term" value="C:cytoplasm"/>
    <property type="evidence" value="ECO:0007669"/>
    <property type="project" value="UniProtKB-SubCell"/>
</dbReference>
<dbReference type="InterPro" id="IPR004573">
    <property type="entry name" value="rRNA_ssu_MeTfrase_B"/>
</dbReference>
<dbReference type="PANTHER" id="PTHR22807:SF53">
    <property type="entry name" value="RIBOSOMAL RNA SMALL SUBUNIT METHYLTRANSFERASE B-RELATED"/>
    <property type="match status" value="1"/>
</dbReference>
<dbReference type="STRING" id="1122930.SAMN02745168_0713"/>
<evidence type="ECO:0000256" key="1">
    <source>
        <dbReference type="ARBA" id="ARBA00002724"/>
    </source>
</evidence>
<evidence type="ECO:0000256" key="4">
    <source>
        <dbReference type="ARBA" id="ARBA00022490"/>
    </source>
</evidence>
<dbReference type="PROSITE" id="PS51686">
    <property type="entry name" value="SAM_MT_RSMB_NOP"/>
    <property type="match status" value="1"/>
</dbReference>
<dbReference type="SUPFAM" id="SSF48013">
    <property type="entry name" value="NusB-like"/>
    <property type="match status" value="1"/>
</dbReference>
<gene>
    <name evidence="15" type="ORF">SAMN02745168_0713</name>
</gene>
<dbReference type="PRINTS" id="PR02008">
    <property type="entry name" value="RCMTFAMILY"/>
</dbReference>
<comment type="subcellular location">
    <subcellularLocation>
        <location evidence="2">Cytoplasm</location>
    </subcellularLocation>
</comment>
<dbReference type="RefSeq" id="WP_084233328.1">
    <property type="nucleotide sequence ID" value="NZ_FWXW01000001.1"/>
</dbReference>
<dbReference type="GO" id="GO:0008649">
    <property type="term" value="F:rRNA methyltransferase activity"/>
    <property type="evidence" value="ECO:0007669"/>
    <property type="project" value="InterPro"/>
</dbReference>
<evidence type="ECO:0000256" key="6">
    <source>
        <dbReference type="ARBA" id="ARBA00022603"/>
    </source>
</evidence>
<dbReference type="InterPro" id="IPR006027">
    <property type="entry name" value="NusB_RsmB_TIM44"/>
</dbReference>
<feature type="binding site" evidence="13">
    <location>
        <position position="331"/>
    </location>
    <ligand>
        <name>S-adenosyl-L-methionine</name>
        <dbReference type="ChEBI" id="CHEBI:59789"/>
    </ligand>
</feature>
<feature type="binding site" evidence="13">
    <location>
        <position position="286"/>
    </location>
    <ligand>
        <name>S-adenosyl-L-methionine</name>
        <dbReference type="ChEBI" id="CHEBI:59789"/>
    </ligand>
</feature>
<dbReference type="InterPro" id="IPR049560">
    <property type="entry name" value="MeTrfase_RsmB-F_NOP2_cat"/>
</dbReference>
<keyword evidence="9 13" id="KW-0694">RNA-binding</keyword>
<keyword evidence="8 13" id="KW-0949">S-adenosyl-L-methionine</keyword>
<evidence type="ECO:0000256" key="10">
    <source>
        <dbReference type="ARBA" id="ARBA00030399"/>
    </source>
</evidence>
<dbReference type="EC" id="2.1.1.176" evidence="3"/>
<dbReference type="CDD" id="cd02440">
    <property type="entry name" value="AdoMet_MTases"/>
    <property type="match status" value="1"/>
</dbReference>
<dbReference type="Proteomes" id="UP000192790">
    <property type="component" value="Unassembled WGS sequence"/>
</dbReference>
<evidence type="ECO:0000256" key="5">
    <source>
        <dbReference type="ARBA" id="ARBA00022552"/>
    </source>
</evidence>
<reference evidence="15 16" key="1">
    <citation type="submission" date="2017-04" db="EMBL/GenBank/DDBJ databases">
        <authorList>
            <person name="Afonso C.L."/>
            <person name="Miller P.J."/>
            <person name="Scott M.A."/>
            <person name="Spackman E."/>
            <person name="Goraichik I."/>
            <person name="Dimitrov K.M."/>
            <person name="Suarez D.L."/>
            <person name="Swayne D.E."/>
        </authorList>
    </citation>
    <scope>NUCLEOTIDE SEQUENCE [LARGE SCALE GENOMIC DNA]</scope>
    <source>
        <strain evidence="15 16">DSM 12816</strain>
    </source>
</reference>
<evidence type="ECO:0000256" key="13">
    <source>
        <dbReference type="PROSITE-ProRule" id="PRU01023"/>
    </source>
</evidence>
<evidence type="ECO:0000256" key="11">
    <source>
        <dbReference type="ARBA" id="ARBA00031088"/>
    </source>
</evidence>
<evidence type="ECO:0000256" key="8">
    <source>
        <dbReference type="ARBA" id="ARBA00022691"/>
    </source>
</evidence>
<evidence type="ECO:0000259" key="14">
    <source>
        <dbReference type="PROSITE" id="PS51686"/>
    </source>
</evidence>
<dbReference type="OrthoDB" id="9810297at2"/>
<name>A0A1W1YW11_9FIRM</name>
<dbReference type="AlphaFoldDB" id="A0A1W1YW11"/>
<dbReference type="Gene3D" id="3.40.50.150">
    <property type="entry name" value="Vaccinia Virus protein VP39"/>
    <property type="match status" value="1"/>
</dbReference>
<dbReference type="GO" id="GO:0006355">
    <property type="term" value="P:regulation of DNA-templated transcription"/>
    <property type="evidence" value="ECO:0007669"/>
    <property type="project" value="InterPro"/>
</dbReference>
<feature type="binding site" evidence="13">
    <location>
        <begin position="262"/>
        <end position="268"/>
    </location>
    <ligand>
        <name>S-adenosyl-L-methionine</name>
        <dbReference type="ChEBI" id="CHEBI:59789"/>
    </ligand>
</feature>
<keyword evidence="5" id="KW-0698">rRNA processing</keyword>
<keyword evidence="4" id="KW-0963">Cytoplasm</keyword>
<dbReference type="Pfam" id="PF22458">
    <property type="entry name" value="RsmF-B_ferredox"/>
    <property type="match status" value="1"/>
</dbReference>
<evidence type="ECO:0000256" key="9">
    <source>
        <dbReference type="ARBA" id="ARBA00022884"/>
    </source>
</evidence>
<keyword evidence="6 13" id="KW-0489">Methyltransferase</keyword>
<organism evidence="15 16">
    <name type="scientific">Papillibacter cinnamivorans DSM 12816</name>
    <dbReference type="NCBI Taxonomy" id="1122930"/>
    <lineage>
        <taxon>Bacteria</taxon>
        <taxon>Bacillati</taxon>
        <taxon>Bacillota</taxon>
        <taxon>Clostridia</taxon>
        <taxon>Eubacteriales</taxon>
        <taxon>Oscillospiraceae</taxon>
        <taxon>Papillibacter</taxon>
    </lineage>
</organism>
<dbReference type="Gene3D" id="1.10.940.10">
    <property type="entry name" value="NusB-like"/>
    <property type="match status" value="1"/>
</dbReference>
<dbReference type="InterPro" id="IPR029063">
    <property type="entry name" value="SAM-dependent_MTases_sf"/>
</dbReference>
<dbReference type="NCBIfam" id="NF011494">
    <property type="entry name" value="PRK14902.1"/>
    <property type="match status" value="1"/>
</dbReference>
<comment type="similarity">
    <text evidence="13">Belongs to the class I-like SAM-binding methyltransferase superfamily. RsmB/NOP family.</text>
</comment>